<comment type="caution">
    <text evidence="1">The sequence shown here is derived from an EMBL/GenBank/DDBJ whole genome shotgun (WGS) entry which is preliminary data.</text>
</comment>
<protein>
    <submittedName>
        <fullName evidence="1">Uncharacterized protein</fullName>
    </submittedName>
</protein>
<name>A0AAV4YN87_AERCA</name>
<dbReference type="EMBL" id="BPNI01000040">
    <property type="protein sequence ID" value="GJA41398.1"/>
    <property type="molecule type" value="Genomic_DNA"/>
</dbReference>
<reference evidence="1" key="1">
    <citation type="submission" date="2021-07" db="EMBL/GenBank/DDBJ databases">
        <title>Draft genome sequence of carbapenem-resistant Aeromonas spp. in Japan.</title>
        <authorList>
            <person name="Maehana S."/>
            <person name="Suzuki M."/>
            <person name="Kitasato H."/>
        </authorList>
    </citation>
    <scope>NUCLEOTIDE SEQUENCE</scope>
    <source>
        <strain evidence="1">KAM343</strain>
    </source>
</reference>
<sequence>MGPNLEPQITAEQFARVTRLVFEQHYVTVVNGDTNNGRDWLEIDGLVWALVRGPTHHSFVDLFRIAHQLNPAGCHSLLHNL</sequence>
<gene>
    <name evidence="1" type="ORF">KAM343_21940</name>
</gene>
<evidence type="ECO:0000313" key="1">
    <source>
        <dbReference type="EMBL" id="GJA41398.1"/>
    </source>
</evidence>
<dbReference type="Proteomes" id="UP000886939">
    <property type="component" value="Unassembled WGS sequence"/>
</dbReference>
<accession>A0AAV4YN87</accession>
<proteinExistence type="predicted"/>
<evidence type="ECO:0000313" key="2">
    <source>
        <dbReference type="Proteomes" id="UP000886939"/>
    </source>
</evidence>
<dbReference type="AlphaFoldDB" id="A0AAV4YN87"/>
<organism evidence="1 2">
    <name type="scientific">Aeromonas caviae</name>
    <name type="common">Aeromonas punctata</name>
    <dbReference type="NCBI Taxonomy" id="648"/>
    <lineage>
        <taxon>Bacteria</taxon>
        <taxon>Pseudomonadati</taxon>
        <taxon>Pseudomonadota</taxon>
        <taxon>Gammaproteobacteria</taxon>
        <taxon>Aeromonadales</taxon>
        <taxon>Aeromonadaceae</taxon>
        <taxon>Aeromonas</taxon>
    </lineage>
</organism>